<dbReference type="Proteomes" id="UP000192578">
    <property type="component" value="Unassembled WGS sequence"/>
</dbReference>
<organism evidence="3 4">
    <name type="scientific">Hypsibius exemplaris</name>
    <name type="common">Freshwater tardigrade</name>
    <dbReference type="NCBI Taxonomy" id="2072580"/>
    <lineage>
        <taxon>Eukaryota</taxon>
        <taxon>Metazoa</taxon>
        <taxon>Ecdysozoa</taxon>
        <taxon>Tardigrada</taxon>
        <taxon>Eutardigrada</taxon>
        <taxon>Parachela</taxon>
        <taxon>Hypsibioidea</taxon>
        <taxon>Hypsibiidae</taxon>
        <taxon>Hypsibius</taxon>
    </lineage>
</organism>
<proteinExistence type="predicted"/>
<reference evidence="4" key="1">
    <citation type="submission" date="2017-01" db="EMBL/GenBank/DDBJ databases">
        <title>Comparative genomics of anhydrobiosis in the tardigrade Hypsibius dujardini.</title>
        <authorList>
            <person name="Yoshida Y."/>
            <person name="Koutsovoulos G."/>
            <person name="Laetsch D."/>
            <person name="Stevens L."/>
            <person name="Kumar S."/>
            <person name="Horikawa D."/>
            <person name="Ishino K."/>
            <person name="Komine S."/>
            <person name="Tomita M."/>
            <person name="Blaxter M."/>
            <person name="Arakawa K."/>
        </authorList>
    </citation>
    <scope>NUCLEOTIDE SEQUENCE [LARGE SCALE GENOMIC DNA]</scope>
    <source>
        <strain evidence="4">Z151</strain>
    </source>
</reference>
<name>A0A1W0WB91_HYPEX</name>
<dbReference type="AlphaFoldDB" id="A0A1W0WB91"/>
<accession>A0A1W0WB91</accession>
<keyword evidence="2" id="KW-0732">Signal</keyword>
<protein>
    <submittedName>
        <fullName evidence="3">Uncharacterized protein</fullName>
    </submittedName>
</protein>
<feature type="region of interest" description="Disordered" evidence="1">
    <location>
        <begin position="105"/>
        <end position="134"/>
    </location>
</feature>
<evidence type="ECO:0000313" key="3">
    <source>
        <dbReference type="EMBL" id="OQV12486.1"/>
    </source>
</evidence>
<dbReference type="EMBL" id="MTYJ01000144">
    <property type="protein sequence ID" value="OQV12486.1"/>
    <property type="molecule type" value="Genomic_DNA"/>
</dbReference>
<feature type="chain" id="PRO_5012280464" evidence="2">
    <location>
        <begin position="23"/>
        <end position="301"/>
    </location>
</feature>
<comment type="caution">
    <text evidence="3">The sequence shown here is derived from an EMBL/GenBank/DDBJ whole genome shotgun (WGS) entry which is preliminary data.</text>
</comment>
<sequence>MVLLTLTRVIILTAIGVKTVSGGLGHNQGDYIYEQPGRCCRTTARPELGRTGQCVDTSQLIDRCVNRDLEASVSVDCDHVDGNWCCYGQSPPGAERRLPTTVDRAVERPHGGPRSDTPDGAFPQRSWRNDAGNGDLRLRHPSTVRVWKTVYVVTVSVEDRTYCLIGLVGLAHKSVWSVWSASPTRRSRRSRPHVGLVGLAHKSVWSVWSVSPTRRSGRSGRSRPHVGLVGLVGLAHTSVWSVWSVCPPPSIRFRVRRVACSFQTAFRNSVLCSYSPLTSFTAFRSFVYFSGIPSITFVTSV</sequence>
<evidence type="ECO:0000313" key="4">
    <source>
        <dbReference type="Proteomes" id="UP000192578"/>
    </source>
</evidence>
<evidence type="ECO:0000256" key="1">
    <source>
        <dbReference type="SAM" id="MobiDB-lite"/>
    </source>
</evidence>
<keyword evidence="4" id="KW-1185">Reference proteome</keyword>
<feature type="signal peptide" evidence="2">
    <location>
        <begin position="1"/>
        <end position="22"/>
    </location>
</feature>
<gene>
    <name evidence="3" type="ORF">BV898_13287</name>
</gene>
<evidence type="ECO:0000256" key="2">
    <source>
        <dbReference type="SAM" id="SignalP"/>
    </source>
</evidence>